<dbReference type="RefSeq" id="WP_272138444.1">
    <property type="nucleotide sequence ID" value="NZ_JAQLOI010000003.1"/>
</dbReference>
<evidence type="ECO:0000313" key="2">
    <source>
        <dbReference type="Proteomes" id="UP001210678"/>
    </source>
</evidence>
<dbReference type="PROSITE" id="PS51257">
    <property type="entry name" value="PROKAR_LIPOPROTEIN"/>
    <property type="match status" value="1"/>
</dbReference>
<accession>A0ABT4YU40</accession>
<organism evidence="1 2">
    <name type="scientific">Vibrio algarum</name>
    <dbReference type="NCBI Taxonomy" id="3020714"/>
    <lineage>
        <taxon>Bacteria</taxon>
        <taxon>Pseudomonadati</taxon>
        <taxon>Pseudomonadota</taxon>
        <taxon>Gammaproteobacteria</taxon>
        <taxon>Vibrionales</taxon>
        <taxon>Vibrionaceae</taxon>
        <taxon>Vibrio</taxon>
    </lineage>
</organism>
<keyword evidence="2" id="KW-1185">Reference proteome</keyword>
<reference evidence="1 2" key="1">
    <citation type="submission" date="2023-01" db="EMBL/GenBank/DDBJ databases">
        <title>Vibrio sp. KJ40-1 sp.nov, isolated from marine algae.</title>
        <authorList>
            <person name="Butt M."/>
            <person name="Kim J.M.J."/>
            <person name="Jeon C.O.C."/>
        </authorList>
    </citation>
    <scope>NUCLEOTIDE SEQUENCE [LARGE SCALE GENOMIC DNA]</scope>
    <source>
        <strain evidence="1 2">KJ40-1</strain>
    </source>
</reference>
<dbReference type="Gene3D" id="2.180.10.10">
    <property type="entry name" value="RHS repeat-associated core"/>
    <property type="match status" value="1"/>
</dbReference>
<name>A0ABT4YU40_9VIBR</name>
<dbReference type="EMBL" id="JAQLOI010000003">
    <property type="protein sequence ID" value="MDB1125071.1"/>
    <property type="molecule type" value="Genomic_DNA"/>
</dbReference>
<sequence>MKNLLFIPFTVIALYGCVDLTATDNVEEDIYLKIESVEDARTYITLFPNGKYKEQLLERTFSLVSKISYKHTKSKRYQLRQQDFIYNDKGKLLAQRDSLGFGETYTYRLEYNADHQLIKKTTINNTSLQNTVTYKYNGHGQKIKEIDKYANGGVSERYFEYGANGLLLANYIKRKNKKIEHYTYSYDTNGYKQSSNNVSIAGVSGTYADQYEFTYDSQNNLVKETLSGKYIVEGTPISTSMGTREFAYDTNSNLIEESYEYESTPLDSKESPYYLASTTTYIRDKNGLLLEEQHQRGTKKNTNKQLNRTLKYQYIHIQLKDIF</sequence>
<evidence type="ECO:0000313" key="1">
    <source>
        <dbReference type="EMBL" id="MDB1125071.1"/>
    </source>
</evidence>
<comment type="caution">
    <text evidence="1">The sequence shown here is derived from an EMBL/GenBank/DDBJ whole genome shotgun (WGS) entry which is preliminary data.</text>
</comment>
<evidence type="ECO:0008006" key="3">
    <source>
        <dbReference type="Google" id="ProtNLM"/>
    </source>
</evidence>
<proteinExistence type="predicted"/>
<dbReference type="Proteomes" id="UP001210678">
    <property type="component" value="Unassembled WGS sequence"/>
</dbReference>
<gene>
    <name evidence="1" type="ORF">PGX00_16050</name>
</gene>
<protein>
    <recommendedName>
        <fullName evidence="3">RHS repeat protein</fullName>
    </recommendedName>
</protein>